<dbReference type="InParanoid" id="A7TLT0"/>
<dbReference type="Proteomes" id="UP000000267">
    <property type="component" value="Unassembled WGS sequence"/>
</dbReference>
<dbReference type="OrthoDB" id="4034641at2759"/>
<evidence type="ECO:0000313" key="1">
    <source>
        <dbReference type="EMBL" id="EDO16772.1"/>
    </source>
</evidence>
<organism evidence="2">
    <name type="scientific">Vanderwaltozyma polyspora (strain ATCC 22028 / DSM 70294 / BCRC 21397 / CBS 2163 / NBRC 10782 / NRRL Y-8283 / UCD 57-17)</name>
    <name type="common">Kluyveromyces polysporus</name>
    <dbReference type="NCBI Taxonomy" id="436907"/>
    <lineage>
        <taxon>Eukaryota</taxon>
        <taxon>Fungi</taxon>
        <taxon>Dikarya</taxon>
        <taxon>Ascomycota</taxon>
        <taxon>Saccharomycotina</taxon>
        <taxon>Saccharomycetes</taxon>
        <taxon>Saccharomycetales</taxon>
        <taxon>Saccharomycetaceae</taxon>
        <taxon>Vanderwaltozyma</taxon>
    </lineage>
</organism>
<dbReference type="PhylomeDB" id="A7TLT0"/>
<dbReference type="eggNOG" id="ENOG502SEPE">
    <property type="taxonomic scope" value="Eukaryota"/>
</dbReference>
<dbReference type="KEGG" id="vpo:Kpol_526p25"/>
<dbReference type="RefSeq" id="XP_001644630.1">
    <property type="nucleotide sequence ID" value="XM_001644580.1"/>
</dbReference>
<dbReference type="GeneID" id="5544930"/>
<evidence type="ECO:0000313" key="2">
    <source>
        <dbReference type="Proteomes" id="UP000000267"/>
    </source>
</evidence>
<dbReference type="STRING" id="436907.A7TLT0"/>
<name>A7TLT0_VANPO</name>
<dbReference type="HOGENOM" id="CLU_180256_0_0_1"/>
<dbReference type="AlphaFoldDB" id="A7TLT0"/>
<gene>
    <name evidence="1" type="ORF">Kpol_526p25</name>
</gene>
<dbReference type="OMA" id="YTHQRSE"/>
<dbReference type="FunCoup" id="A7TLT0">
    <property type="interactions" value="94"/>
</dbReference>
<accession>A7TLT0</accession>
<dbReference type="EMBL" id="DS480417">
    <property type="protein sequence ID" value="EDO16772.1"/>
    <property type="molecule type" value="Genomic_DNA"/>
</dbReference>
<protein>
    <submittedName>
        <fullName evidence="1">Uncharacterized protein</fullName>
    </submittedName>
</protein>
<proteinExistence type="predicted"/>
<reference evidence="1 2" key="1">
    <citation type="journal article" date="2007" name="Proc. Natl. Acad. Sci. U.S.A.">
        <title>Independent sorting-out of thousands of duplicated gene pairs in two yeast species descended from a whole-genome duplication.</title>
        <authorList>
            <person name="Scannell D.R."/>
            <person name="Frank A.C."/>
            <person name="Conant G.C."/>
            <person name="Byrne K.P."/>
            <person name="Woolfit M."/>
            <person name="Wolfe K.H."/>
        </authorList>
    </citation>
    <scope>NUCLEOTIDE SEQUENCE [LARGE SCALE GENOMIC DNA]</scope>
    <source>
        <strain evidence="2">ATCC 22028 / DSM 70294 / BCRC 21397 / CBS 2163 / NBRC 10782 / NRRL Y-8283 / UCD 57-17</strain>
    </source>
</reference>
<sequence>MFKPVISYSSRYVVGRHIMQRQLSTSYALMGEMDKHLKQKPILSSEERQEQNMFNKNKAILEKMEHDKLNHDNELKPDMETLKQFGDNARIEQNRPDDGVY</sequence>
<keyword evidence="2" id="KW-1185">Reference proteome</keyword>